<proteinExistence type="inferred from homology"/>
<dbReference type="Proteomes" id="UP000069902">
    <property type="component" value="Chromosome cPNK"/>
</dbReference>
<feature type="domain" description="Cytidyltransferase-like" evidence="10">
    <location>
        <begin position="5"/>
        <end position="132"/>
    </location>
</feature>
<sequence>MKKVIFPGSFDPPTLGHLDIALRAANIFDYVYIAIGQNPRKKHRAFSPEERMELLSTVLHQVPNVEIVTFNGLLADFANTLGVKTILRAIRNASDFDYENLQAQMNRRLGNVETLYMVADEKFRLISSALIHEIAGYGRRLHGFVPEEIEKLVFERLSQLDTMNELLD</sequence>
<name>A0A0U5CSA1_9BACT</name>
<dbReference type="InterPro" id="IPR014729">
    <property type="entry name" value="Rossmann-like_a/b/a_fold"/>
</dbReference>
<comment type="pathway">
    <text evidence="9">Cofactor biosynthesis; coenzyme A biosynthesis; CoA from (R)-pantothenate: step 4/5.</text>
</comment>
<comment type="catalytic activity">
    <reaction evidence="8 9">
        <text>(R)-4'-phosphopantetheine + ATP + H(+) = 3'-dephospho-CoA + diphosphate</text>
        <dbReference type="Rhea" id="RHEA:19801"/>
        <dbReference type="ChEBI" id="CHEBI:15378"/>
        <dbReference type="ChEBI" id="CHEBI:30616"/>
        <dbReference type="ChEBI" id="CHEBI:33019"/>
        <dbReference type="ChEBI" id="CHEBI:57328"/>
        <dbReference type="ChEBI" id="CHEBI:61723"/>
        <dbReference type="EC" id="2.7.7.3"/>
    </reaction>
</comment>
<comment type="subunit">
    <text evidence="9">Homohexamer.</text>
</comment>
<dbReference type="PANTHER" id="PTHR21342">
    <property type="entry name" value="PHOSPHOPANTETHEINE ADENYLYLTRANSFERASE"/>
    <property type="match status" value="1"/>
</dbReference>
<dbReference type="PATRIC" id="fig|389348.3.peg.2584"/>
<comment type="subcellular location">
    <subcellularLocation>
        <location evidence="9">Cytoplasm</location>
    </subcellularLocation>
</comment>
<dbReference type="PRINTS" id="PR01020">
    <property type="entry name" value="LPSBIOSNTHSS"/>
</dbReference>
<keyword evidence="6 9" id="KW-0460">Magnesium</keyword>
<dbReference type="AlphaFoldDB" id="A0A0U5CSA1"/>
<evidence type="ECO:0000256" key="1">
    <source>
        <dbReference type="ARBA" id="ARBA00022490"/>
    </source>
</evidence>
<evidence type="ECO:0000256" key="6">
    <source>
        <dbReference type="ARBA" id="ARBA00022842"/>
    </source>
</evidence>
<evidence type="ECO:0000313" key="11">
    <source>
        <dbReference type="EMBL" id="CUI17900.1"/>
    </source>
</evidence>
<feature type="binding site" evidence="9">
    <location>
        <begin position="123"/>
        <end position="129"/>
    </location>
    <ligand>
        <name>ATP</name>
        <dbReference type="ChEBI" id="CHEBI:30616"/>
    </ligand>
</feature>
<feature type="site" description="Transition state stabilizer" evidence="9">
    <location>
        <position position="17"/>
    </location>
</feature>
<protein>
    <recommendedName>
        <fullName evidence="9">Phosphopantetheine adenylyltransferase</fullName>
        <ecNumber evidence="9">2.7.7.3</ecNumber>
    </recommendedName>
    <alternativeName>
        <fullName evidence="9">Dephospho-CoA pyrophosphorylase</fullName>
    </alternativeName>
    <alternativeName>
        <fullName evidence="9">Pantetheine-phosphate adenylyltransferase</fullName>
        <shortName evidence="9">PPAT</shortName>
    </alternativeName>
</protein>
<organism evidence="11 12">
    <name type="scientific">Candidatus Protochlamydia naegleriophila</name>
    <dbReference type="NCBI Taxonomy" id="389348"/>
    <lineage>
        <taxon>Bacteria</taxon>
        <taxon>Pseudomonadati</taxon>
        <taxon>Chlamydiota</taxon>
        <taxon>Chlamydiia</taxon>
        <taxon>Parachlamydiales</taxon>
        <taxon>Parachlamydiaceae</taxon>
        <taxon>Candidatus Protochlamydia</taxon>
    </lineage>
</organism>
<dbReference type="InterPro" id="IPR001980">
    <property type="entry name" value="PPAT"/>
</dbReference>
<evidence type="ECO:0000256" key="9">
    <source>
        <dbReference type="HAMAP-Rule" id="MF_00151"/>
    </source>
</evidence>
<evidence type="ECO:0000256" key="5">
    <source>
        <dbReference type="ARBA" id="ARBA00022840"/>
    </source>
</evidence>
<evidence type="ECO:0000256" key="7">
    <source>
        <dbReference type="ARBA" id="ARBA00022993"/>
    </source>
</evidence>
<evidence type="ECO:0000313" key="12">
    <source>
        <dbReference type="Proteomes" id="UP000069902"/>
    </source>
</evidence>
<comment type="caution">
    <text evidence="9">Lacks conserved residue(s) required for the propagation of feature annotation.</text>
</comment>
<evidence type="ECO:0000256" key="8">
    <source>
        <dbReference type="ARBA" id="ARBA00029346"/>
    </source>
</evidence>
<feature type="binding site" evidence="9">
    <location>
        <position position="99"/>
    </location>
    <ligand>
        <name>ATP</name>
        <dbReference type="ChEBI" id="CHEBI:30616"/>
    </ligand>
</feature>
<keyword evidence="12" id="KW-1185">Reference proteome</keyword>
<dbReference type="Pfam" id="PF01467">
    <property type="entry name" value="CTP_transf_like"/>
    <property type="match status" value="1"/>
</dbReference>
<dbReference type="RefSeq" id="WP_059062137.1">
    <property type="nucleotide sequence ID" value="NZ_LN879502.1"/>
</dbReference>
<feature type="binding site" evidence="9">
    <location>
        <position position="41"/>
    </location>
    <ligand>
        <name>substrate</name>
    </ligand>
</feature>
<keyword evidence="5 9" id="KW-0067">ATP-binding</keyword>
<dbReference type="EMBL" id="LN879502">
    <property type="protein sequence ID" value="CUI17900.1"/>
    <property type="molecule type" value="Genomic_DNA"/>
</dbReference>
<feature type="binding site" evidence="9">
    <location>
        <begin position="9"/>
        <end position="10"/>
    </location>
    <ligand>
        <name>ATP</name>
        <dbReference type="ChEBI" id="CHEBI:30616"/>
    </ligand>
</feature>
<reference evidence="12" key="1">
    <citation type="submission" date="2015-09" db="EMBL/GenBank/DDBJ databases">
        <authorList>
            <person name="Bertelli C."/>
        </authorList>
    </citation>
    <scope>NUCLEOTIDE SEQUENCE [LARGE SCALE GENOMIC DNA]</scope>
    <source>
        <strain evidence="12">KNic</strain>
    </source>
</reference>
<evidence type="ECO:0000259" key="10">
    <source>
        <dbReference type="Pfam" id="PF01467"/>
    </source>
</evidence>
<dbReference type="EC" id="2.7.7.3" evidence="9"/>
<keyword evidence="2 9" id="KW-0808">Transferase</keyword>
<keyword evidence="7 9" id="KW-0173">Coenzyme A biosynthesis</keyword>
<dbReference type="NCBIfam" id="TIGR00125">
    <property type="entry name" value="cyt_tran_rel"/>
    <property type="match status" value="1"/>
</dbReference>
<dbReference type="PANTHER" id="PTHR21342:SF1">
    <property type="entry name" value="PHOSPHOPANTETHEINE ADENYLYLTRANSFERASE"/>
    <property type="match status" value="1"/>
</dbReference>
<evidence type="ECO:0000256" key="2">
    <source>
        <dbReference type="ARBA" id="ARBA00022679"/>
    </source>
</evidence>
<accession>A0A0U5CSA1</accession>
<feature type="binding site" evidence="9">
    <location>
        <position position="88"/>
    </location>
    <ligand>
        <name>substrate</name>
    </ligand>
</feature>
<dbReference type="GO" id="GO:0015937">
    <property type="term" value="P:coenzyme A biosynthetic process"/>
    <property type="evidence" value="ECO:0007669"/>
    <property type="project" value="UniProtKB-UniRule"/>
</dbReference>
<evidence type="ECO:0000256" key="4">
    <source>
        <dbReference type="ARBA" id="ARBA00022741"/>
    </source>
</evidence>
<dbReference type="InParanoid" id="A0A0U5CSA1"/>
<evidence type="ECO:0000256" key="3">
    <source>
        <dbReference type="ARBA" id="ARBA00022695"/>
    </source>
</evidence>
<dbReference type="NCBIfam" id="TIGR01510">
    <property type="entry name" value="coaD_prev_kdtB"/>
    <property type="match status" value="1"/>
</dbReference>
<dbReference type="KEGG" id="pnl:PNK_2302"/>
<keyword evidence="1 9" id="KW-0963">Cytoplasm</keyword>
<dbReference type="FunCoup" id="A0A0U5CSA1">
    <property type="interactions" value="318"/>
</dbReference>
<dbReference type="GO" id="GO:0004595">
    <property type="term" value="F:pantetheine-phosphate adenylyltransferase activity"/>
    <property type="evidence" value="ECO:0007669"/>
    <property type="project" value="UniProtKB-UniRule"/>
</dbReference>
<dbReference type="HAMAP" id="MF_00151">
    <property type="entry name" value="PPAT_bact"/>
    <property type="match status" value="1"/>
</dbReference>
<dbReference type="GO" id="GO:0005524">
    <property type="term" value="F:ATP binding"/>
    <property type="evidence" value="ECO:0007669"/>
    <property type="project" value="UniProtKB-KW"/>
</dbReference>
<feature type="binding site" evidence="9">
    <location>
        <position position="17"/>
    </location>
    <ligand>
        <name>ATP</name>
        <dbReference type="ChEBI" id="CHEBI:30616"/>
    </ligand>
</feature>
<dbReference type="STRING" id="389348.PNK_2302"/>
<feature type="binding site" evidence="9">
    <location>
        <position position="74"/>
    </location>
    <ligand>
        <name>substrate</name>
    </ligand>
</feature>
<comment type="function">
    <text evidence="9">Reversibly transfers an adenylyl group from ATP to 4'-phosphopantetheine, yielding dephospho-CoA (dPCoA) and pyrophosphate.</text>
</comment>
<dbReference type="SUPFAM" id="SSF52374">
    <property type="entry name" value="Nucleotidylyl transferase"/>
    <property type="match status" value="1"/>
</dbReference>
<keyword evidence="4 9" id="KW-0547">Nucleotide-binding</keyword>
<dbReference type="InterPro" id="IPR004821">
    <property type="entry name" value="Cyt_trans-like"/>
</dbReference>
<dbReference type="GO" id="GO:0005737">
    <property type="term" value="C:cytoplasm"/>
    <property type="evidence" value="ECO:0007669"/>
    <property type="project" value="UniProtKB-SubCell"/>
</dbReference>
<dbReference type="Gene3D" id="3.40.50.620">
    <property type="entry name" value="HUPs"/>
    <property type="match status" value="1"/>
</dbReference>
<gene>
    <name evidence="9 11" type="primary">coaD</name>
    <name evidence="11" type="ORF">PNK_2302</name>
</gene>
<comment type="similarity">
    <text evidence="9">Belongs to the bacterial CoaD family.</text>
</comment>
<dbReference type="UniPathway" id="UPA00241">
    <property type="reaction ID" value="UER00355"/>
</dbReference>
<comment type="cofactor">
    <cofactor evidence="9">
        <name>Mg(2+)</name>
        <dbReference type="ChEBI" id="CHEBI:18420"/>
    </cofactor>
</comment>
<feature type="binding site" evidence="9">
    <location>
        <position position="9"/>
    </location>
    <ligand>
        <name>substrate</name>
    </ligand>
</feature>
<keyword evidence="3 9" id="KW-0548">Nucleotidyltransferase</keyword>